<dbReference type="EMBL" id="GBRH01188841">
    <property type="protein sequence ID" value="JAE09055.1"/>
    <property type="molecule type" value="Transcribed_RNA"/>
</dbReference>
<reference evidence="1" key="1">
    <citation type="submission" date="2014-09" db="EMBL/GenBank/DDBJ databases">
        <authorList>
            <person name="Magalhaes I.L.F."/>
            <person name="Oliveira U."/>
            <person name="Santos F.R."/>
            <person name="Vidigal T.H.D.A."/>
            <person name="Brescovit A.D."/>
            <person name="Santos A.J."/>
        </authorList>
    </citation>
    <scope>NUCLEOTIDE SEQUENCE</scope>
    <source>
        <tissue evidence="1">Shoot tissue taken approximately 20 cm above the soil surface</tissue>
    </source>
</reference>
<reference evidence="1" key="2">
    <citation type="journal article" date="2015" name="Data Brief">
        <title>Shoot transcriptome of the giant reed, Arundo donax.</title>
        <authorList>
            <person name="Barrero R.A."/>
            <person name="Guerrero F.D."/>
            <person name="Moolhuijzen P."/>
            <person name="Goolsby J.A."/>
            <person name="Tidwell J."/>
            <person name="Bellgard S.E."/>
            <person name="Bellgard M.I."/>
        </authorList>
    </citation>
    <scope>NUCLEOTIDE SEQUENCE</scope>
    <source>
        <tissue evidence="1">Shoot tissue taken approximately 20 cm above the soil surface</tissue>
    </source>
</reference>
<protein>
    <submittedName>
        <fullName evidence="1">Uncharacterized protein</fullName>
    </submittedName>
</protein>
<evidence type="ECO:0000313" key="1">
    <source>
        <dbReference type="EMBL" id="JAE09055.1"/>
    </source>
</evidence>
<organism evidence="1">
    <name type="scientific">Arundo donax</name>
    <name type="common">Giant reed</name>
    <name type="synonym">Donax arundinaceus</name>
    <dbReference type="NCBI Taxonomy" id="35708"/>
    <lineage>
        <taxon>Eukaryota</taxon>
        <taxon>Viridiplantae</taxon>
        <taxon>Streptophyta</taxon>
        <taxon>Embryophyta</taxon>
        <taxon>Tracheophyta</taxon>
        <taxon>Spermatophyta</taxon>
        <taxon>Magnoliopsida</taxon>
        <taxon>Liliopsida</taxon>
        <taxon>Poales</taxon>
        <taxon>Poaceae</taxon>
        <taxon>PACMAD clade</taxon>
        <taxon>Arundinoideae</taxon>
        <taxon>Arundineae</taxon>
        <taxon>Arundo</taxon>
    </lineage>
</organism>
<sequence length="56" mass="6030">MITARPHNPSHLPLLNLKGVVHSAPNIQQKLNVHPAAGSSVTFIAFFAPVYPTETV</sequence>
<dbReference type="AlphaFoldDB" id="A0A0A9F7P9"/>
<proteinExistence type="predicted"/>
<name>A0A0A9F7P9_ARUDO</name>
<accession>A0A0A9F7P9</accession>